<dbReference type="AlphaFoldDB" id="A0A1F5Z7I3"/>
<feature type="transmembrane region" description="Helical" evidence="8">
    <location>
        <begin position="247"/>
        <end position="274"/>
    </location>
</feature>
<evidence type="ECO:0000256" key="5">
    <source>
        <dbReference type="ARBA" id="ARBA00022989"/>
    </source>
</evidence>
<dbReference type="Proteomes" id="UP000176854">
    <property type="component" value="Unassembled WGS sequence"/>
</dbReference>
<feature type="transmembrane region" description="Helical" evidence="8">
    <location>
        <begin position="55"/>
        <end position="74"/>
    </location>
</feature>
<evidence type="ECO:0000256" key="1">
    <source>
        <dbReference type="ARBA" id="ARBA00004651"/>
    </source>
</evidence>
<keyword evidence="6 8" id="KW-0472">Membrane</keyword>
<dbReference type="STRING" id="1798373.A2154_02745"/>
<dbReference type="InterPro" id="IPR018584">
    <property type="entry name" value="GT87"/>
</dbReference>
<evidence type="ECO:0000256" key="2">
    <source>
        <dbReference type="ARBA" id="ARBA00022475"/>
    </source>
</evidence>
<feature type="transmembrane region" description="Helical" evidence="8">
    <location>
        <begin position="199"/>
        <end position="217"/>
    </location>
</feature>
<name>A0A1F5Z7I3_9BACT</name>
<evidence type="ECO:0000313" key="10">
    <source>
        <dbReference type="Proteomes" id="UP000176854"/>
    </source>
</evidence>
<sequence length="442" mass="50625">MLFILKLNRIIVLDEDYGDLINDMNLALLESGLLFALTLPVVFGYRTLPVVGTPYWYFGLFFLINVLNIALNYFNWRQKPVLINWVRWLFVFTILSMSLGAVMGTAITDRGRTAPGQVYGTHDIVLQLESALQFLSQGRNPYAESYFNTPLADWHYEEMGVKVTNPALYHFVMPPWYLLFSYPFFFLSTRTLGFFDGRMPIVFLIVCLVILLAAWFWRKPYGRLLTMLLILNPAAVAYTIEGRSDIFVLFFLLLTIYLLTRKSLLLASFVMGLAAVSKQTAWFFIPFFLAGIYTISRKRISSVVMAVIIIGVTTFILSSPFIRWNGQAFFNSTVFYLSGNTVNSYPVSGYGLGMILYELGVIKDLHAKYPFIIWQLAVGMPTIVVGIYLLLKKFTISRLFFVYATILFGIWYMSRYFNNSHAAFISSLYILALILAWDKAES</sequence>
<keyword evidence="2" id="KW-1003">Cell membrane</keyword>
<accession>A0A1F5Z7I3</accession>
<evidence type="ECO:0000313" key="9">
    <source>
        <dbReference type="EMBL" id="OGG08396.1"/>
    </source>
</evidence>
<keyword evidence="5 8" id="KW-1133">Transmembrane helix</keyword>
<evidence type="ECO:0000256" key="8">
    <source>
        <dbReference type="SAM" id="Phobius"/>
    </source>
</evidence>
<dbReference type="GO" id="GO:0005886">
    <property type="term" value="C:plasma membrane"/>
    <property type="evidence" value="ECO:0007669"/>
    <property type="project" value="UniProtKB-SubCell"/>
</dbReference>
<feature type="transmembrane region" description="Helical" evidence="8">
    <location>
        <begin position="398"/>
        <end position="414"/>
    </location>
</feature>
<dbReference type="Pfam" id="PF09594">
    <property type="entry name" value="GT87"/>
    <property type="match status" value="1"/>
</dbReference>
<feature type="transmembrane region" description="Helical" evidence="8">
    <location>
        <begin position="223"/>
        <end position="240"/>
    </location>
</feature>
<dbReference type="EMBL" id="MFJC01000068">
    <property type="protein sequence ID" value="OGG08396.1"/>
    <property type="molecule type" value="Genomic_DNA"/>
</dbReference>
<feature type="transmembrane region" description="Helical" evidence="8">
    <location>
        <begin position="280"/>
        <end position="296"/>
    </location>
</feature>
<feature type="transmembrane region" description="Helical" evidence="8">
    <location>
        <begin position="26"/>
        <end position="43"/>
    </location>
</feature>
<comment type="caution">
    <text evidence="9">The sequence shown here is derived from an EMBL/GenBank/DDBJ whole genome shotgun (WGS) entry which is preliminary data.</text>
</comment>
<feature type="transmembrane region" description="Helical" evidence="8">
    <location>
        <begin position="167"/>
        <end position="187"/>
    </location>
</feature>
<feature type="transmembrane region" description="Helical" evidence="8">
    <location>
        <begin position="86"/>
        <end position="107"/>
    </location>
</feature>
<evidence type="ECO:0000256" key="6">
    <source>
        <dbReference type="ARBA" id="ARBA00023136"/>
    </source>
</evidence>
<feature type="transmembrane region" description="Helical" evidence="8">
    <location>
        <begin position="371"/>
        <end position="391"/>
    </location>
</feature>
<organism evidence="9 10">
    <name type="scientific">Candidatus Gottesmanbacteria bacterium RBG_16_43_7</name>
    <dbReference type="NCBI Taxonomy" id="1798373"/>
    <lineage>
        <taxon>Bacteria</taxon>
        <taxon>Candidatus Gottesmaniibacteriota</taxon>
    </lineage>
</organism>
<keyword evidence="4 8" id="KW-0812">Transmembrane</keyword>
<protein>
    <recommendedName>
        <fullName evidence="11">Glycosyltransferase RgtA/B/C/D-like domain-containing protein</fullName>
    </recommendedName>
</protein>
<evidence type="ECO:0000256" key="3">
    <source>
        <dbReference type="ARBA" id="ARBA00022679"/>
    </source>
</evidence>
<proteinExistence type="inferred from homology"/>
<evidence type="ECO:0000256" key="7">
    <source>
        <dbReference type="ARBA" id="ARBA00024033"/>
    </source>
</evidence>
<feature type="transmembrane region" description="Helical" evidence="8">
    <location>
        <begin position="420"/>
        <end position="437"/>
    </location>
</feature>
<comment type="subcellular location">
    <subcellularLocation>
        <location evidence="1">Cell membrane</location>
        <topology evidence="1">Multi-pass membrane protein</topology>
    </subcellularLocation>
</comment>
<feature type="transmembrane region" description="Helical" evidence="8">
    <location>
        <begin position="303"/>
        <end position="322"/>
    </location>
</feature>
<gene>
    <name evidence="9" type="ORF">A2154_02745</name>
</gene>
<reference evidence="9 10" key="1">
    <citation type="journal article" date="2016" name="Nat. Commun.">
        <title>Thousands of microbial genomes shed light on interconnected biogeochemical processes in an aquifer system.</title>
        <authorList>
            <person name="Anantharaman K."/>
            <person name="Brown C.T."/>
            <person name="Hug L.A."/>
            <person name="Sharon I."/>
            <person name="Castelle C.J."/>
            <person name="Probst A.J."/>
            <person name="Thomas B.C."/>
            <person name="Singh A."/>
            <person name="Wilkins M.J."/>
            <person name="Karaoz U."/>
            <person name="Brodie E.L."/>
            <person name="Williams K.H."/>
            <person name="Hubbard S.S."/>
            <person name="Banfield J.F."/>
        </authorList>
    </citation>
    <scope>NUCLEOTIDE SEQUENCE [LARGE SCALE GENOMIC DNA]</scope>
</reference>
<keyword evidence="3" id="KW-0808">Transferase</keyword>
<evidence type="ECO:0008006" key="11">
    <source>
        <dbReference type="Google" id="ProtNLM"/>
    </source>
</evidence>
<evidence type="ECO:0000256" key="4">
    <source>
        <dbReference type="ARBA" id="ARBA00022692"/>
    </source>
</evidence>
<comment type="similarity">
    <text evidence="7">Belongs to the glycosyltransferase 87 family.</text>
</comment>
<dbReference type="GO" id="GO:0016758">
    <property type="term" value="F:hexosyltransferase activity"/>
    <property type="evidence" value="ECO:0007669"/>
    <property type="project" value="InterPro"/>
</dbReference>